<gene>
    <name evidence="2" type="ORF">E1B28_012042</name>
</gene>
<name>A0A9P7RRZ6_9AGAR</name>
<keyword evidence="3" id="KW-1185">Reference proteome</keyword>
<dbReference type="KEGG" id="more:E1B28_012042"/>
<dbReference type="RefSeq" id="XP_043004474.1">
    <property type="nucleotide sequence ID" value="XM_043157108.1"/>
</dbReference>
<reference evidence="2" key="1">
    <citation type="journal article" date="2021" name="Genome Biol. Evol.">
        <title>The assembled and annotated genome of the fairy-ring fungus Marasmius oreades.</title>
        <authorList>
            <person name="Hiltunen M."/>
            <person name="Ament-Velasquez S.L."/>
            <person name="Johannesson H."/>
        </authorList>
    </citation>
    <scope>NUCLEOTIDE SEQUENCE</scope>
    <source>
        <strain evidence="2">03SP1</strain>
    </source>
</reference>
<dbReference type="OrthoDB" id="2634326at2759"/>
<evidence type="ECO:0000256" key="1">
    <source>
        <dbReference type="SAM" id="MobiDB-lite"/>
    </source>
</evidence>
<dbReference type="Proteomes" id="UP001049176">
    <property type="component" value="Chromosome 8"/>
</dbReference>
<evidence type="ECO:0000313" key="2">
    <source>
        <dbReference type="EMBL" id="KAG7088003.1"/>
    </source>
</evidence>
<evidence type="ECO:0000313" key="3">
    <source>
        <dbReference type="Proteomes" id="UP001049176"/>
    </source>
</evidence>
<sequence length="620" mass="70175">MTSPNSLYIVPSLHGMRQIHMRRDFHFGEEDPLYFPQLYTPGIGHLSIIPYPTSDPTSPHLSAWKMPRQEDFTPTNPDDPSRGLGSLTPQFRAPLRNAFDALYIFDIKFLLAHLNTLSSFREAALTFSLCQRAYLELAAHIEWLSVYRPRVHNPPSVRPLEEANVVGALTGDSETAERLFYAGIPVWYLQPLDQKDSTRVDRWLNAESSAFMQRFEDNGFRLSLEDESPPHPVVFKGRISDISRYKEMGQYLRRFSTTNVFMEDTDFTVSPPPPSEPSSRPACTGKQAKQSRAQREPVKFSQSSSLQTRNKFLDVISPAIPPALPVWSEACVQAGASFNPNTPPPNGHDNGYAFPDPNIIAGTANDSTRAMFIMTWLKLRPVLFYRLRSPTFQPLKTKQWRSVLGLEVHSLKSDTLAAKLRAEQQKMLQECLDTGNMQGSINLDKLSNATVKWQGSALPPATLPPVHIVHQILWELFEANFRYELVALDHFCYRTDITKSEREQQVLGYIRHFNNTIIPHSLAAAHSSFGSKSLNTADGKRHALYGLYLVMEGWTGGPGELPRTIRNSTVKQRLDIQQTPVVEFLELKDLEFAFVHHYVSVFRSVFARAPLLPHTLSESV</sequence>
<protein>
    <submittedName>
        <fullName evidence="2">Uncharacterized protein</fullName>
    </submittedName>
</protein>
<proteinExistence type="predicted"/>
<feature type="region of interest" description="Disordered" evidence="1">
    <location>
        <begin position="264"/>
        <end position="303"/>
    </location>
</feature>
<organism evidence="2 3">
    <name type="scientific">Marasmius oreades</name>
    <name type="common">fairy-ring Marasmius</name>
    <dbReference type="NCBI Taxonomy" id="181124"/>
    <lineage>
        <taxon>Eukaryota</taxon>
        <taxon>Fungi</taxon>
        <taxon>Dikarya</taxon>
        <taxon>Basidiomycota</taxon>
        <taxon>Agaricomycotina</taxon>
        <taxon>Agaricomycetes</taxon>
        <taxon>Agaricomycetidae</taxon>
        <taxon>Agaricales</taxon>
        <taxon>Marasmiineae</taxon>
        <taxon>Marasmiaceae</taxon>
        <taxon>Marasmius</taxon>
    </lineage>
</organism>
<dbReference type="AlphaFoldDB" id="A0A9P7RRZ6"/>
<feature type="region of interest" description="Disordered" evidence="1">
    <location>
        <begin position="68"/>
        <end position="87"/>
    </location>
</feature>
<comment type="caution">
    <text evidence="2">The sequence shown here is derived from an EMBL/GenBank/DDBJ whole genome shotgun (WGS) entry which is preliminary data.</text>
</comment>
<dbReference type="EMBL" id="CM032188">
    <property type="protein sequence ID" value="KAG7088003.1"/>
    <property type="molecule type" value="Genomic_DNA"/>
</dbReference>
<accession>A0A9P7RRZ6</accession>
<dbReference type="GeneID" id="66081117"/>